<reference evidence="1" key="1">
    <citation type="submission" date="2025-08" db="UniProtKB">
        <authorList>
            <consortium name="Ensembl"/>
        </authorList>
    </citation>
    <scope>IDENTIFICATION</scope>
</reference>
<keyword evidence="2" id="KW-1185">Reference proteome</keyword>
<organism evidence="1 2">
    <name type="scientific">Salvator merianae</name>
    <name type="common">Argentine black and white tegu</name>
    <name type="synonym">Tupinambis merianae</name>
    <dbReference type="NCBI Taxonomy" id="96440"/>
    <lineage>
        <taxon>Eukaryota</taxon>
        <taxon>Metazoa</taxon>
        <taxon>Chordata</taxon>
        <taxon>Craniata</taxon>
        <taxon>Vertebrata</taxon>
        <taxon>Euteleostomi</taxon>
        <taxon>Lepidosauria</taxon>
        <taxon>Squamata</taxon>
        <taxon>Bifurcata</taxon>
        <taxon>Unidentata</taxon>
        <taxon>Episquamata</taxon>
        <taxon>Laterata</taxon>
        <taxon>Teiioidea</taxon>
        <taxon>Teiidae</taxon>
        <taxon>Salvator</taxon>
    </lineage>
</organism>
<evidence type="ECO:0008006" key="3">
    <source>
        <dbReference type="Google" id="ProtNLM"/>
    </source>
</evidence>
<sequence>MASEEGKLFAGGLTRLLLCSYKTLEQIFSKCGQVSEVVVIKDREPYGSRCINQTGFSRKYNGSRDYYGSCSRSQGSYDNYDTYATHTASKCPAAAMATAAASCMCVCTCGGQLGLPLRVGLSRAHTTTIGPGTLDGATLCPVRCFSAQSWVRRAVATAVACKHQAAAMATGRPTQCTRR</sequence>
<dbReference type="Proteomes" id="UP000694421">
    <property type="component" value="Unplaced"/>
</dbReference>
<dbReference type="Ensembl" id="ENSSMRT00000017435.1">
    <property type="protein sequence ID" value="ENSSMRP00000014962.1"/>
    <property type="gene ID" value="ENSSMRG00000011648.1"/>
</dbReference>
<name>A0A8D0BYJ4_SALMN</name>
<accession>A0A8D0BYJ4</accession>
<reference evidence="1" key="2">
    <citation type="submission" date="2025-09" db="UniProtKB">
        <authorList>
            <consortium name="Ensembl"/>
        </authorList>
    </citation>
    <scope>IDENTIFICATION</scope>
</reference>
<evidence type="ECO:0000313" key="2">
    <source>
        <dbReference type="Proteomes" id="UP000694421"/>
    </source>
</evidence>
<evidence type="ECO:0000313" key="1">
    <source>
        <dbReference type="Ensembl" id="ENSSMRP00000014962.1"/>
    </source>
</evidence>
<dbReference type="AlphaFoldDB" id="A0A8D0BYJ4"/>
<proteinExistence type="predicted"/>
<protein>
    <recommendedName>
        <fullName evidence="3">RRM domain-containing protein</fullName>
    </recommendedName>
</protein>